<dbReference type="EMBL" id="KQ435878">
    <property type="protein sequence ID" value="KOX69989.1"/>
    <property type="molecule type" value="Genomic_DNA"/>
</dbReference>
<evidence type="ECO:0000313" key="2">
    <source>
        <dbReference type="Proteomes" id="UP000053105"/>
    </source>
</evidence>
<reference evidence="1 2" key="1">
    <citation type="submission" date="2015-07" db="EMBL/GenBank/DDBJ databases">
        <title>The genome of Melipona quadrifasciata.</title>
        <authorList>
            <person name="Pan H."/>
            <person name="Kapheim K."/>
        </authorList>
    </citation>
    <scope>NUCLEOTIDE SEQUENCE [LARGE SCALE GENOMIC DNA]</scope>
    <source>
        <strain evidence="1">0111107301</strain>
        <tissue evidence="1">Whole body</tissue>
    </source>
</reference>
<dbReference type="Proteomes" id="UP000053105">
    <property type="component" value="Unassembled WGS sequence"/>
</dbReference>
<gene>
    <name evidence="1" type="ORF">WN51_04504</name>
</gene>
<organism evidence="1 2">
    <name type="scientific">Melipona quadrifasciata</name>
    <dbReference type="NCBI Taxonomy" id="166423"/>
    <lineage>
        <taxon>Eukaryota</taxon>
        <taxon>Metazoa</taxon>
        <taxon>Ecdysozoa</taxon>
        <taxon>Arthropoda</taxon>
        <taxon>Hexapoda</taxon>
        <taxon>Insecta</taxon>
        <taxon>Pterygota</taxon>
        <taxon>Neoptera</taxon>
        <taxon>Endopterygota</taxon>
        <taxon>Hymenoptera</taxon>
        <taxon>Apocrita</taxon>
        <taxon>Aculeata</taxon>
        <taxon>Apoidea</taxon>
        <taxon>Anthophila</taxon>
        <taxon>Apidae</taxon>
        <taxon>Melipona</taxon>
    </lineage>
</organism>
<protein>
    <submittedName>
        <fullName evidence="1">Uncharacterized protein</fullName>
    </submittedName>
</protein>
<evidence type="ECO:0000313" key="1">
    <source>
        <dbReference type="EMBL" id="KOX69989.1"/>
    </source>
</evidence>
<keyword evidence="2" id="KW-1185">Reference proteome</keyword>
<accession>A0A0M8ZUV0</accession>
<name>A0A0M8ZUV0_9HYME</name>
<dbReference type="OrthoDB" id="10555664at2759"/>
<dbReference type="AlphaFoldDB" id="A0A0M8ZUV0"/>
<sequence>MVIIKQKHCTLGAPHTLIDRFIQSSETKKLREMARRFINVTAWFTLDKKSCHQLLLRVVNKAVGENRLVYLNVTQAKQLTTSAYRLERYGHRSSLRPYTAKLCRATRVGWFHLSQGIEVSIAAAMLHTRPLTTAPPCCIHFTSSPLSTAWTWILEAYSCPDERFIKTTIPDSTYFYGLTFNGRWAICKESVSPNFPGRTSFNYFTNTNNCYHARRYLESLLPFSFQIFIHGRQNAMHFRLAYKGNMTLIIAIPSTYAEQGCRRLKVRNRRYSTRVDEIVKNRLLHHQSKGSFADLGASTIDEVFQLKLSMARKSGVTYINKNKFKPVELKMLPIIPRGYCGRTRCRQANVTILAKQFTEMRNYVTIIQ</sequence>
<proteinExistence type="predicted"/>